<reference evidence="4 5" key="1">
    <citation type="journal article" date="2014" name="Int. J. Syst. Evol. Microbiol.">
        <title>Complete genome sequence of Corynebacterium casei LMG S-19264T (=DSM 44701T), isolated from a smear-ripened cheese.</title>
        <authorList>
            <consortium name="US DOE Joint Genome Institute (JGI-PGF)"/>
            <person name="Walter F."/>
            <person name="Albersmeier A."/>
            <person name="Kalinowski J."/>
            <person name="Ruckert C."/>
        </authorList>
    </citation>
    <scope>NUCLEOTIDE SEQUENCE [LARGE SCALE GENOMIC DNA]</scope>
    <source>
        <strain evidence="4 5">CGMCC 1.15286</strain>
    </source>
</reference>
<evidence type="ECO:0000256" key="2">
    <source>
        <dbReference type="RuleBase" id="RU003875"/>
    </source>
</evidence>
<comment type="similarity">
    <text evidence="1 2">Belongs to the Dps family.</text>
</comment>
<dbReference type="PRINTS" id="PR01346">
    <property type="entry name" value="HELNAPAPROT"/>
</dbReference>
<evidence type="ECO:0000256" key="1">
    <source>
        <dbReference type="ARBA" id="ARBA00009497"/>
    </source>
</evidence>
<dbReference type="EMBL" id="BMHY01000008">
    <property type="protein sequence ID" value="GGG77959.1"/>
    <property type="molecule type" value="Genomic_DNA"/>
</dbReference>
<comment type="caution">
    <text evidence="4">The sequence shown here is derived from an EMBL/GenBank/DDBJ whole genome shotgun (WGS) entry which is preliminary data.</text>
</comment>
<dbReference type="InterPro" id="IPR008331">
    <property type="entry name" value="Ferritin_DPS_dom"/>
</dbReference>
<dbReference type="PANTHER" id="PTHR42932:SF1">
    <property type="entry name" value="GENERAL STRESS PROTEIN 20U"/>
    <property type="match status" value="1"/>
</dbReference>
<dbReference type="GO" id="GO:0008199">
    <property type="term" value="F:ferric iron binding"/>
    <property type="evidence" value="ECO:0007669"/>
    <property type="project" value="InterPro"/>
</dbReference>
<dbReference type="InterPro" id="IPR012347">
    <property type="entry name" value="Ferritin-like"/>
</dbReference>
<dbReference type="Proteomes" id="UP000600247">
    <property type="component" value="Unassembled WGS sequence"/>
</dbReference>
<feature type="domain" description="Ferritin/DPS" evidence="3">
    <location>
        <begin position="29"/>
        <end position="165"/>
    </location>
</feature>
<dbReference type="CDD" id="cd01043">
    <property type="entry name" value="DPS"/>
    <property type="match status" value="1"/>
</dbReference>
<dbReference type="InterPro" id="IPR009078">
    <property type="entry name" value="Ferritin-like_SF"/>
</dbReference>
<dbReference type="SUPFAM" id="SSF47240">
    <property type="entry name" value="Ferritin-like"/>
    <property type="match status" value="1"/>
</dbReference>
<dbReference type="AlphaFoldDB" id="A0A917HH59"/>
<organism evidence="4 5">
    <name type="scientific">Paenibacillus radicis</name>
    <name type="common">ex Gao et al. 2016</name>
    <dbReference type="NCBI Taxonomy" id="1737354"/>
    <lineage>
        <taxon>Bacteria</taxon>
        <taxon>Bacillati</taxon>
        <taxon>Bacillota</taxon>
        <taxon>Bacilli</taxon>
        <taxon>Bacillales</taxon>
        <taxon>Paenibacillaceae</taxon>
        <taxon>Paenibacillus</taxon>
    </lineage>
</organism>
<keyword evidence="5" id="KW-1185">Reference proteome</keyword>
<gene>
    <name evidence="4" type="primary">dps</name>
    <name evidence="4" type="ORF">GCM10010918_38440</name>
</gene>
<dbReference type="Pfam" id="PF00210">
    <property type="entry name" value="Ferritin"/>
    <property type="match status" value="1"/>
</dbReference>
<name>A0A917HH59_9BACL</name>
<accession>A0A917HH59</accession>
<protein>
    <submittedName>
        <fullName evidence="4">DNA starvation/stationary phase protection protein</fullName>
    </submittedName>
</protein>
<evidence type="ECO:0000313" key="5">
    <source>
        <dbReference type="Proteomes" id="UP000600247"/>
    </source>
</evidence>
<dbReference type="Gene3D" id="1.20.1260.10">
    <property type="match status" value="1"/>
</dbReference>
<dbReference type="PIRSF" id="PIRSF005900">
    <property type="entry name" value="Dps"/>
    <property type="match status" value="1"/>
</dbReference>
<evidence type="ECO:0000313" key="4">
    <source>
        <dbReference type="EMBL" id="GGG77959.1"/>
    </source>
</evidence>
<proteinExistence type="inferred from homology"/>
<evidence type="ECO:0000259" key="3">
    <source>
        <dbReference type="Pfam" id="PF00210"/>
    </source>
</evidence>
<sequence length="167" mass="18817">MHESAGRAHNKRRKDEIIITTTTTTSTQAVLNKQIANWSVLYVKLHNYHWYVKGTQFFTLHVKFQEFYEEAALHVDELAERLLALQGKPLATMSEYLKTSSIKEASGGESATQMVDSLIADFSTIIDELKEGMGIAQEAGDETTADMLLAVHTTLEKHVWMLRAFNA</sequence>
<dbReference type="PANTHER" id="PTHR42932">
    <property type="entry name" value="GENERAL STRESS PROTEIN 20U"/>
    <property type="match status" value="1"/>
</dbReference>
<dbReference type="InterPro" id="IPR002177">
    <property type="entry name" value="DPS_DNA-bd"/>
</dbReference>